<evidence type="ECO:0008006" key="4">
    <source>
        <dbReference type="Google" id="ProtNLM"/>
    </source>
</evidence>
<keyword evidence="1" id="KW-0812">Transmembrane</keyword>
<feature type="transmembrane region" description="Helical" evidence="1">
    <location>
        <begin position="330"/>
        <end position="349"/>
    </location>
</feature>
<evidence type="ECO:0000313" key="2">
    <source>
        <dbReference type="EMBL" id="PJF37193.1"/>
    </source>
</evidence>
<gene>
    <name evidence="2" type="ORF">CUN49_01655</name>
</gene>
<protein>
    <recommendedName>
        <fullName evidence="4">Glycosyltransferase RgtA/B/C/D-like domain-containing protein</fullName>
    </recommendedName>
</protein>
<evidence type="ECO:0000313" key="3">
    <source>
        <dbReference type="Proteomes" id="UP000229681"/>
    </source>
</evidence>
<dbReference type="Proteomes" id="UP000229681">
    <property type="component" value="Unassembled WGS sequence"/>
</dbReference>
<feature type="transmembrane region" description="Helical" evidence="1">
    <location>
        <begin position="85"/>
        <end position="105"/>
    </location>
</feature>
<name>A0A2M8PI22_9CHLR</name>
<dbReference type="EMBL" id="PGTM01000011">
    <property type="protein sequence ID" value="PJF37193.1"/>
    <property type="molecule type" value="Genomic_DNA"/>
</dbReference>
<sequence length="513" mass="55981">MRSIERRAALFSALAALGALGYLLAAQASGGLGFPLDDAWIHHTYARNLAQMGTWSFVAGVPSGGSTAPLYTLLLALGYWLKLPYIWWSALIGAFAVALTAIFSARLAERLFPEVRAVGWWVGMAICCAWHLLWSAVSGMETALFAALVVVVLEVAARQLQPELAARARFSGGAALGALCAALIATRPEGILLAGLIGLTLLPALTQDRRGAAAWLIGVSVFGALCLLPYLWLNLSVSGALLPNTFSAKQAQFAPLLARGALRNFIEMALPLTAGAQIALSIGVLFGVRELWRKHEPIQRAFAMLPLAWSLALILLYALRLPASYQHGRYVIPALPTFILIGVSGTLIVLQRGAARRQRRLVRMMTRTLAALCLVLFPLFALVGARVFAEDVQMINTEMVKAALWLRQHVPPDELLAAHDIGAVGFFANRPLLDVAGLVTPEIVPLFYQPEAIFALLSERGVRWLMLMPDQWQWLWQGRAETFGRYFCRVYDTQGRMGGTHIYRFEPSGACPI</sequence>
<feature type="transmembrane region" description="Helical" evidence="1">
    <location>
        <begin position="213"/>
        <end position="233"/>
    </location>
</feature>
<comment type="caution">
    <text evidence="2">The sequence shown here is derived from an EMBL/GenBank/DDBJ whole genome shotgun (WGS) entry which is preliminary data.</text>
</comment>
<proteinExistence type="predicted"/>
<keyword evidence="1" id="KW-1133">Transmembrane helix</keyword>
<dbReference type="AlphaFoldDB" id="A0A2M8PI22"/>
<evidence type="ECO:0000256" key="1">
    <source>
        <dbReference type="SAM" id="Phobius"/>
    </source>
</evidence>
<feature type="transmembrane region" description="Helical" evidence="1">
    <location>
        <begin position="268"/>
        <end position="288"/>
    </location>
</feature>
<feature type="transmembrane region" description="Helical" evidence="1">
    <location>
        <begin position="117"/>
        <end position="134"/>
    </location>
</feature>
<accession>A0A2M8PI22</accession>
<feature type="transmembrane region" description="Helical" evidence="1">
    <location>
        <begin position="369"/>
        <end position="389"/>
    </location>
</feature>
<feature type="transmembrane region" description="Helical" evidence="1">
    <location>
        <begin position="190"/>
        <end position="206"/>
    </location>
</feature>
<organism evidence="2 3">
    <name type="scientific">Candidatus Thermofonsia Clade 1 bacterium</name>
    <dbReference type="NCBI Taxonomy" id="2364210"/>
    <lineage>
        <taxon>Bacteria</taxon>
        <taxon>Bacillati</taxon>
        <taxon>Chloroflexota</taxon>
        <taxon>Candidatus Thermofontia</taxon>
        <taxon>Candidatus Thermofonsia Clade 1</taxon>
    </lineage>
</organism>
<feature type="transmembrane region" description="Helical" evidence="1">
    <location>
        <begin position="300"/>
        <end position="318"/>
    </location>
</feature>
<keyword evidence="1" id="KW-0472">Membrane</keyword>
<reference evidence="2 3" key="1">
    <citation type="submission" date="2017-11" db="EMBL/GenBank/DDBJ databases">
        <title>Evolution of Phototrophy in the Chloroflexi Phylum Driven by Horizontal Gene Transfer.</title>
        <authorList>
            <person name="Ward L.M."/>
            <person name="Hemp J."/>
            <person name="Shih P.M."/>
            <person name="Mcglynn S.E."/>
            <person name="Fischer W."/>
        </authorList>
    </citation>
    <scope>NUCLEOTIDE SEQUENCE [LARGE SCALE GENOMIC DNA]</scope>
    <source>
        <strain evidence="2">JP3_13</strain>
    </source>
</reference>